<evidence type="ECO:0000256" key="16">
    <source>
        <dbReference type="RuleBase" id="RU362033"/>
    </source>
</evidence>
<dbReference type="GO" id="GO:0140326">
    <property type="term" value="F:ATPase-coupled intramembrane lipid transporter activity"/>
    <property type="evidence" value="ECO:0007669"/>
    <property type="project" value="UniProtKB-EC"/>
</dbReference>
<feature type="binding site" evidence="14">
    <location>
        <position position="501"/>
    </location>
    <ligand>
        <name>ATP</name>
        <dbReference type="ChEBI" id="CHEBI:30616"/>
    </ligand>
</feature>
<feature type="binding site" evidence="14">
    <location>
        <position position="565"/>
    </location>
    <ligand>
        <name>ATP</name>
        <dbReference type="ChEBI" id="CHEBI:30616"/>
    </ligand>
</feature>
<feature type="domain" description="P-type ATPase A" evidence="18">
    <location>
        <begin position="124"/>
        <end position="185"/>
    </location>
</feature>
<feature type="binding site" evidence="15">
    <location>
        <position position="416"/>
    </location>
    <ligand>
        <name>Mg(2+)</name>
        <dbReference type="ChEBI" id="CHEBI:18420"/>
    </ligand>
</feature>
<feature type="transmembrane region" description="Helical" evidence="16">
    <location>
        <begin position="969"/>
        <end position="989"/>
    </location>
</feature>
<dbReference type="SFLD" id="SFLDF00027">
    <property type="entry name" value="p-type_atpase"/>
    <property type="match status" value="1"/>
</dbReference>
<dbReference type="InterPro" id="IPR032631">
    <property type="entry name" value="P-type_ATPase_N"/>
</dbReference>
<keyword evidence="5 15" id="KW-0479">Metal-binding</keyword>
<evidence type="ECO:0000256" key="4">
    <source>
        <dbReference type="ARBA" id="ARBA00022692"/>
    </source>
</evidence>
<dbReference type="Pfam" id="PF00122">
    <property type="entry name" value="E1-E2_ATPase"/>
    <property type="match status" value="1"/>
</dbReference>
<dbReference type="GO" id="GO:0000287">
    <property type="term" value="F:magnesium ion binding"/>
    <property type="evidence" value="ECO:0007669"/>
    <property type="project" value="UniProtKB-UniRule"/>
</dbReference>
<feature type="binding site" evidence="14">
    <location>
        <position position="542"/>
    </location>
    <ligand>
        <name>ATP</name>
        <dbReference type="ChEBI" id="CHEBI:30616"/>
    </ligand>
</feature>
<dbReference type="InterPro" id="IPR023298">
    <property type="entry name" value="ATPase_P-typ_TM_dom_sf"/>
</dbReference>
<keyword evidence="21" id="KW-1185">Reference proteome</keyword>
<feature type="binding site" evidence="14">
    <location>
        <position position="794"/>
    </location>
    <ligand>
        <name>ATP</name>
        <dbReference type="ChEBI" id="CHEBI:30616"/>
    </ligand>
</feature>
<feature type="binding site" evidence="15">
    <location>
        <position position="791"/>
    </location>
    <ligand>
        <name>Mg(2+)</name>
        <dbReference type="ChEBI" id="CHEBI:18420"/>
    </ligand>
</feature>
<dbReference type="InterPro" id="IPR018303">
    <property type="entry name" value="ATPase_P-typ_P_site"/>
</dbReference>
<evidence type="ECO:0000259" key="18">
    <source>
        <dbReference type="Pfam" id="PF00122"/>
    </source>
</evidence>
<evidence type="ECO:0000256" key="14">
    <source>
        <dbReference type="PIRSR" id="PIRSR606539-2"/>
    </source>
</evidence>
<reference evidence="22" key="1">
    <citation type="submission" date="2025-08" db="UniProtKB">
        <authorList>
            <consortium name="RefSeq"/>
        </authorList>
    </citation>
    <scope>IDENTIFICATION</scope>
</reference>
<evidence type="ECO:0000256" key="5">
    <source>
        <dbReference type="ARBA" id="ARBA00022723"/>
    </source>
</evidence>
<comment type="similarity">
    <text evidence="3 16">Belongs to the cation transport ATPase (P-type) (TC 3.A.3) family. Type IV subfamily.</text>
</comment>
<dbReference type="Pfam" id="PF16212">
    <property type="entry name" value="PhoLip_ATPase_C"/>
    <property type="match status" value="1"/>
</dbReference>
<comment type="cofactor">
    <cofactor evidence="15">
        <name>Mg(2+)</name>
        <dbReference type="ChEBI" id="CHEBI:18420"/>
    </cofactor>
</comment>
<dbReference type="InterPro" id="IPR036412">
    <property type="entry name" value="HAD-like_sf"/>
</dbReference>
<dbReference type="InterPro" id="IPR008250">
    <property type="entry name" value="ATPase_P-typ_transduc_dom_A_sf"/>
</dbReference>
<evidence type="ECO:0000313" key="22">
    <source>
        <dbReference type="RefSeq" id="XP_022095114.1"/>
    </source>
</evidence>
<gene>
    <name evidence="22" type="primary">LOC110981664</name>
</gene>
<evidence type="ECO:0000256" key="12">
    <source>
        <dbReference type="ARBA" id="ARBA00034036"/>
    </source>
</evidence>
<dbReference type="GO" id="GO:0005524">
    <property type="term" value="F:ATP binding"/>
    <property type="evidence" value="ECO:0007669"/>
    <property type="project" value="UniProtKB-UniRule"/>
</dbReference>
<feature type="transmembrane region" description="Helical" evidence="16">
    <location>
        <begin position="91"/>
        <end position="111"/>
    </location>
</feature>
<feature type="transmembrane region" description="Helical" evidence="16">
    <location>
        <begin position="926"/>
        <end position="949"/>
    </location>
</feature>
<dbReference type="GO" id="GO:0016887">
    <property type="term" value="F:ATP hydrolysis activity"/>
    <property type="evidence" value="ECO:0007669"/>
    <property type="project" value="InterPro"/>
</dbReference>
<feature type="binding site" evidence="14">
    <location>
        <position position="415"/>
    </location>
    <ligand>
        <name>ATP</name>
        <dbReference type="ChEBI" id="CHEBI:30616"/>
    </ligand>
</feature>
<dbReference type="Pfam" id="PF13246">
    <property type="entry name" value="Cation_ATPase"/>
    <property type="match status" value="1"/>
</dbReference>
<dbReference type="SUPFAM" id="SSF81653">
    <property type="entry name" value="Calcium ATPase, transduction domain A"/>
    <property type="match status" value="1"/>
</dbReference>
<protein>
    <recommendedName>
        <fullName evidence="16">Phospholipid-transporting ATPase</fullName>
        <ecNumber evidence="16">7.6.2.1</ecNumber>
    </recommendedName>
</protein>
<keyword evidence="11 16" id="KW-0472">Membrane</keyword>
<evidence type="ECO:0000313" key="21">
    <source>
        <dbReference type="Proteomes" id="UP000694845"/>
    </source>
</evidence>
<evidence type="ECO:0000256" key="6">
    <source>
        <dbReference type="ARBA" id="ARBA00022741"/>
    </source>
</evidence>
<feature type="binding site" evidence="14">
    <location>
        <position position="678"/>
    </location>
    <ligand>
        <name>ATP</name>
        <dbReference type="ChEBI" id="CHEBI:30616"/>
    </ligand>
</feature>
<evidence type="ECO:0000256" key="13">
    <source>
        <dbReference type="PIRSR" id="PIRSR606539-1"/>
    </source>
</evidence>
<evidence type="ECO:0000256" key="11">
    <source>
        <dbReference type="ARBA" id="ARBA00023136"/>
    </source>
</evidence>
<comment type="catalytic activity">
    <reaction evidence="12 16">
        <text>ATP + H2O + phospholipidSide 1 = ADP + phosphate + phospholipidSide 2.</text>
        <dbReference type="EC" id="7.6.2.1"/>
    </reaction>
</comment>
<dbReference type="CDD" id="cd02073">
    <property type="entry name" value="P-type_ATPase_APLT_Dnf-like"/>
    <property type="match status" value="1"/>
</dbReference>
<dbReference type="InterPro" id="IPR059000">
    <property type="entry name" value="ATPase_P-type_domA"/>
</dbReference>
<keyword evidence="8 15" id="KW-0460">Magnesium</keyword>
<dbReference type="SFLD" id="SFLDG00002">
    <property type="entry name" value="C1.7:_P-type_atpase_like"/>
    <property type="match status" value="1"/>
</dbReference>
<dbReference type="Pfam" id="PF16209">
    <property type="entry name" value="PhoLip_ATPase_N"/>
    <property type="match status" value="1"/>
</dbReference>
<dbReference type="EC" id="7.6.2.1" evidence="16"/>
<accession>A0A8B7YPB3</accession>
<evidence type="ECO:0000256" key="10">
    <source>
        <dbReference type="ARBA" id="ARBA00022989"/>
    </source>
</evidence>
<feature type="binding site" evidence="15">
    <location>
        <position position="795"/>
    </location>
    <ligand>
        <name>Mg(2+)</name>
        <dbReference type="ChEBI" id="CHEBI:18420"/>
    </ligand>
</feature>
<evidence type="ECO:0000256" key="9">
    <source>
        <dbReference type="ARBA" id="ARBA00022967"/>
    </source>
</evidence>
<evidence type="ECO:0000256" key="2">
    <source>
        <dbReference type="ARBA" id="ARBA00004308"/>
    </source>
</evidence>
<keyword evidence="10 16" id="KW-1133">Transmembrane helix</keyword>
<dbReference type="Proteomes" id="UP000694845">
    <property type="component" value="Unplaced"/>
</dbReference>
<dbReference type="SFLD" id="SFLDS00003">
    <property type="entry name" value="Haloacid_Dehalogenase"/>
    <property type="match status" value="1"/>
</dbReference>
<keyword evidence="4 16" id="KW-0812">Transmembrane</keyword>
<dbReference type="OrthoDB" id="377733at2759"/>
<feature type="transmembrane region" description="Helical" evidence="16">
    <location>
        <begin position="996"/>
        <end position="1024"/>
    </location>
</feature>
<dbReference type="GO" id="GO:0005886">
    <property type="term" value="C:plasma membrane"/>
    <property type="evidence" value="ECO:0007669"/>
    <property type="project" value="TreeGrafter"/>
</dbReference>
<evidence type="ECO:0000256" key="8">
    <source>
        <dbReference type="ARBA" id="ARBA00022842"/>
    </source>
</evidence>
<feature type="transmembrane region" description="Helical" evidence="16">
    <location>
        <begin position="294"/>
        <end position="315"/>
    </location>
</feature>
<comment type="subcellular location">
    <subcellularLocation>
        <location evidence="2">Endomembrane system</location>
    </subcellularLocation>
    <subcellularLocation>
        <location evidence="1 16">Membrane</location>
        <topology evidence="1 16">Multi-pass membrane protein</topology>
    </subcellularLocation>
</comment>
<feature type="domain" description="P-type ATPase N-terminal" evidence="19">
    <location>
        <begin position="36"/>
        <end position="95"/>
    </location>
</feature>
<dbReference type="GO" id="GO:0055037">
    <property type="term" value="C:recycling endosome"/>
    <property type="evidence" value="ECO:0007669"/>
    <property type="project" value="TreeGrafter"/>
</dbReference>
<feature type="active site" description="4-aspartylphosphate intermediate" evidence="13">
    <location>
        <position position="414"/>
    </location>
</feature>
<dbReference type="InterPro" id="IPR023299">
    <property type="entry name" value="ATPase_P-typ_cyto_dom_N"/>
</dbReference>
<keyword evidence="6 14" id="KW-0547">Nucleotide-binding</keyword>
<dbReference type="PRINTS" id="PR00119">
    <property type="entry name" value="CATATPASE"/>
</dbReference>
<evidence type="ECO:0000259" key="20">
    <source>
        <dbReference type="Pfam" id="PF16212"/>
    </source>
</evidence>
<evidence type="ECO:0000259" key="19">
    <source>
        <dbReference type="Pfam" id="PF16209"/>
    </source>
</evidence>
<dbReference type="InterPro" id="IPR023214">
    <property type="entry name" value="HAD_sf"/>
</dbReference>
<feature type="transmembrane region" description="Helical" evidence="16">
    <location>
        <begin position="851"/>
        <end position="869"/>
    </location>
</feature>
<dbReference type="InterPro" id="IPR006539">
    <property type="entry name" value="P-type_ATPase_IV"/>
</dbReference>
<evidence type="ECO:0000256" key="15">
    <source>
        <dbReference type="PIRSR" id="PIRSR606539-3"/>
    </source>
</evidence>
<organism evidence="21 22">
    <name type="scientific">Acanthaster planci</name>
    <name type="common">Crown-of-thorns starfish</name>
    <dbReference type="NCBI Taxonomy" id="133434"/>
    <lineage>
        <taxon>Eukaryota</taxon>
        <taxon>Metazoa</taxon>
        <taxon>Echinodermata</taxon>
        <taxon>Eleutherozoa</taxon>
        <taxon>Asterozoa</taxon>
        <taxon>Asteroidea</taxon>
        <taxon>Valvatacea</taxon>
        <taxon>Valvatida</taxon>
        <taxon>Acanthasteridae</taxon>
        <taxon>Acanthaster</taxon>
    </lineage>
</organism>
<feature type="domain" description="P-type ATPase C-terminal" evidence="20">
    <location>
        <begin position="817"/>
        <end position="1077"/>
    </location>
</feature>
<dbReference type="InterPro" id="IPR001757">
    <property type="entry name" value="P_typ_ATPase"/>
</dbReference>
<feature type="binding site" evidence="15">
    <location>
        <position position="414"/>
    </location>
    <ligand>
        <name>Mg(2+)</name>
        <dbReference type="ChEBI" id="CHEBI:18420"/>
    </ligand>
</feature>
<dbReference type="SUPFAM" id="SSF81660">
    <property type="entry name" value="Metal cation-transporting ATPase, ATP-binding domain N"/>
    <property type="match status" value="1"/>
</dbReference>
<dbReference type="SUPFAM" id="SSF81665">
    <property type="entry name" value="Calcium ATPase, transmembrane domain M"/>
    <property type="match status" value="1"/>
</dbReference>
<evidence type="ECO:0000256" key="7">
    <source>
        <dbReference type="ARBA" id="ARBA00022840"/>
    </source>
</evidence>
<feature type="transmembrane region" description="Helical" evidence="16">
    <location>
        <begin position="881"/>
        <end position="901"/>
    </location>
</feature>
<dbReference type="Gene3D" id="2.70.150.10">
    <property type="entry name" value="Calcium-transporting ATPase, cytoplasmic transduction domain A"/>
    <property type="match status" value="1"/>
</dbReference>
<feature type="binding site" evidence="14">
    <location>
        <position position="677"/>
    </location>
    <ligand>
        <name>ATP</name>
        <dbReference type="ChEBI" id="CHEBI:30616"/>
    </ligand>
</feature>
<dbReference type="InterPro" id="IPR044492">
    <property type="entry name" value="P_typ_ATPase_HD_dom"/>
</dbReference>
<feature type="transmembrane region" description="Helical" evidence="16">
    <location>
        <begin position="67"/>
        <end position="85"/>
    </location>
</feature>
<dbReference type="Gene3D" id="3.40.50.1000">
    <property type="entry name" value="HAD superfamily/HAD-like"/>
    <property type="match status" value="1"/>
</dbReference>
<dbReference type="AlphaFoldDB" id="A0A8B7YPB3"/>
<feature type="transmembrane region" description="Helical" evidence="16">
    <location>
        <begin position="349"/>
        <end position="368"/>
    </location>
</feature>
<feature type="transmembrane region" description="Helical" evidence="16">
    <location>
        <begin position="1036"/>
        <end position="1062"/>
    </location>
</feature>
<name>A0A8B7YPB3_ACAPL</name>
<feature type="binding site" evidence="14">
    <location>
        <position position="764"/>
    </location>
    <ligand>
        <name>ATP</name>
        <dbReference type="ChEBI" id="CHEBI:30616"/>
    </ligand>
</feature>
<sequence>MASGLRKITNTLLCRQDDIPENRTIFVNHKPPPTDDVYFQQKFPDNQIISSKYTIITFLPKNLFEQFRRIANFYFLLVAILQLAIDSPVSPITSIFPLVFVISVTAIKQAYEDWLRHKADNEVNKRPTQVVRDCQIKEVQSQQIHVGDIVKVMVEEELPCDMVLLSSQSEDGECYVTTANLDGETNLKIFRSLPDTAILQDEESLDVLSAMVECEQPQPDLYKFIGRMRFYTQNQQPTVRSLTAENVLLRGSRLKNTPFVYGVAIYTGRETKMALNSRQKGQKHSCIEGSMNKYLVAMLVWLLVQTSIVTGLKFWTDRRDFMVNSWYVHPVAEALGDLSGSGIVVFTDFLSFLVLFNYIIPISLYVTIELQKFLGSLYFGWDLDIYDPKADLRAKANTSDLNEELGQVEYMFTDKTGTLTENDMQFRQCSVDGIKYVEEEGKLVPDKESVATPEAMKEFLLCMALCHTVHVNKDQGGDEVDAPNAYEDYTQWQYEASSPDEKALVEATRRFGVVLTASTQEYSELMIEGDLVRFQLLHVLEFDPTRKCMSVIIRTPEGNVQVLCKGAESTILARSVTGQKDIILDHVNDYAVLGLRTLCFAKRELSYSEYENFHDQLQEASTALESREEKLTQVFNDVEQELHLLGATGVEDKLQDGVPETIEALRIAGIKVWVLTGDKQETAVNISHSCKHFQPHMQELMLVKQANAQECGETLWRFLEQMKAEPKVKYAMVVDGPSLFHALEHHKDTLRDLCLNCVAVLCCRMSPLQKAEVVKLVKFSDKRPTTMAIGDGANDVSMIQEAHIGLGIMGKEGRQAVRCSDYAFSRFRFLIRVLLVHGAWYYNRIAITVQYFFYKNVAFITAQFFYAFYSAFSEQTIYDSFYLTLFNITYTSLPILIYGIVEQHLSSEMLVENPRLYREIQKNAKLTWIQCVYWLALGMLHAVVIYYFTMLVFKNDASLYPDQKNMGNWSFGTILYTCCILIANIKLGIETRCWNWITIGAMAISILAYPVLTSIYTAFVWYNVFGGWNFFDTTTVYYVFFMSLKSLSVWFLILLVIGACFLPDFVYKTCQLYFFPSESQIAHKAAGMCSWFSLACLYYQPSEGLVLACPLSGDVGICNHALERPSPEATVHTILEQDRSVSPGVEEPSKHPTKLTPLAPKKPVGFNSQGRLNPAFEGNVASDAVDEGALTLGTYKLAYQREEDQTTKTTPITVL</sequence>
<dbReference type="Gene3D" id="3.40.1110.10">
    <property type="entry name" value="Calcium-transporting ATPase, cytoplasmic domain N"/>
    <property type="match status" value="1"/>
</dbReference>
<keyword evidence="9 16" id="KW-1278">Translocase</keyword>
<dbReference type="PANTHER" id="PTHR24092">
    <property type="entry name" value="PROBABLE PHOSPHOLIPID-TRANSPORTING ATPASE"/>
    <property type="match status" value="1"/>
</dbReference>
<dbReference type="NCBIfam" id="TIGR01494">
    <property type="entry name" value="ATPase_P-type"/>
    <property type="match status" value="2"/>
</dbReference>
<feature type="region of interest" description="Disordered" evidence="17">
    <location>
        <begin position="1139"/>
        <end position="1162"/>
    </location>
</feature>
<feature type="binding site" evidence="14">
    <location>
        <position position="596"/>
    </location>
    <ligand>
        <name>ATP</name>
        <dbReference type="ChEBI" id="CHEBI:30616"/>
    </ligand>
</feature>
<dbReference type="PROSITE" id="PS00154">
    <property type="entry name" value="ATPASE_E1_E2"/>
    <property type="match status" value="1"/>
</dbReference>
<feature type="binding site" evidence="14">
    <location>
        <position position="795"/>
    </location>
    <ligand>
        <name>ATP</name>
        <dbReference type="ChEBI" id="CHEBI:30616"/>
    </ligand>
</feature>
<feature type="binding site" evidence="14">
    <location>
        <position position="770"/>
    </location>
    <ligand>
        <name>ATP</name>
        <dbReference type="ChEBI" id="CHEBI:30616"/>
    </ligand>
</feature>
<evidence type="ECO:0000256" key="3">
    <source>
        <dbReference type="ARBA" id="ARBA00008109"/>
    </source>
</evidence>
<dbReference type="GO" id="GO:0005783">
    <property type="term" value="C:endoplasmic reticulum"/>
    <property type="evidence" value="ECO:0007669"/>
    <property type="project" value="TreeGrafter"/>
</dbReference>
<dbReference type="GeneID" id="110981664"/>
<dbReference type="KEGG" id="aplc:110981664"/>
<evidence type="ECO:0000256" key="1">
    <source>
        <dbReference type="ARBA" id="ARBA00004141"/>
    </source>
</evidence>
<feature type="binding site" evidence="14">
    <location>
        <position position="414"/>
    </location>
    <ligand>
        <name>ATP</name>
        <dbReference type="ChEBI" id="CHEBI:30616"/>
    </ligand>
</feature>
<keyword evidence="7 14" id="KW-0067">ATP-binding</keyword>
<dbReference type="FunFam" id="3.40.50.1000:FF:000210">
    <property type="entry name" value="Phospholipid-transporting ATPase"/>
    <property type="match status" value="1"/>
</dbReference>
<proteinExistence type="inferred from homology"/>
<dbReference type="RefSeq" id="XP_022095114.1">
    <property type="nucleotide sequence ID" value="XM_022239422.1"/>
</dbReference>
<dbReference type="NCBIfam" id="TIGR01652">
    <property type="entry name" value="ATPase-Plipid"/>
    <property type="match status" value="1"/>
</dbReference>
<evidence type="ECO:0000256" key="17">
    <source>
        <dbReference type="SAM" id="MobiDB-lite"/>
    </source>
</evidence>
<dbReference type="PANTHER" id="PTHR24092:SF175">
    <property type="entry name" value="PHOSPHOLIPID-TRANSPORTING ATPASE"/>
    <property type="match status" value="1"/>
</dbReference>
<dbReference type="InterPro" id="IPR032630">
    <property type="entry name" value="P_typ_ATPase_c"/>
</dbReference>
<dbReference type="SUPFAM" id="SSF56784">
    <property type="entry name" value="HAD-like"/>
    <property type="match status" value="1"/>
</dbReference>
<feature type="binding site" evidence="14">
    <location>
        <position position="676"/>
    </location>
    <ligand>
        <name>ATP</name>
        <dbReference type="ChEBI" id="CHEBI:30616"/>
    </ligand>
</feature>
<dbReference type="GO" id="GO:0045332">
    <property type="term" value="P:phospholipid translocation"/>
    <property type="evidence" value="ECO:0007669"/>
    <property type="project" value="TreeGrafter"/>
</dbReference>
<feature type="binding site" evidence="14">
    <location>
        <position position="416"/>
    </location>
    <ligand>
        <name>ATP</name>
        <dbReference type="ChEBI" id="CHEBI:30616"/>
    </ligand>
</feature>